<accession>A0A1E3H6X1</accession>
<dbReference type="Proteomes" id="UP000094622">
    <property type="component" value="Unassembled WGS sequence"/>
</dbReference>
<dbReference type="InterPro" id="IPR036465">
    <property type="entry name" value="vWFA_dom_sf"/>
</dbReference>
<evidence type="ECO:0000313" key="4">
    <source>
        <dbReference type="Proteomes" id="UP000094622"/>
    </source>
</evidence>
<reference evidence="3 4" key="1">
    <citation type="submission" date="2016-07" db="EMBL/GenBank/DDBJ databases">
        <title>Draft Genome Sequence of Methylobrevis pamukkalensis PK2.</title>
        <authorList>
            <person name="Vasilenko O.V."/>
            <person name="Doronina N.V."/>
            <person name="Shmareva M.N."/>
            <person name="Tarlachkov S.V."/>
            <person name="Mustakhimov I."/>
            <person name="Trotsenko Y.A."/>
        </authorList>
    </citation>
    <scope>NUCLEOTIDE SEQUENCE [LARGE SCALE GENOMIC DNA]</scope>
    <source>
        <strain evidence="3 4">PK2</strain>
    </source>
</reference>
<dbReference type="PROSITE" id="PS50234">
    <property type="entry name" value="VWFA"/>
    <property type="match status" value="1"/>
</dbReference>
<comment type="caution">
    <text evidence="3">The sequence shown here is derived from an EMBL/GenBank/DDBJ whole genome shotgun (WGS) entry which is preliminary data.</text>
</comment>
<sequence length="436" mass="45379">MARRLTPNAPAQFAQDTRGSVAMLFSFSLLAILLAVGAAVDYGHATKIRGQMLGALDSAALIAAKQISMGETDTARINALARAQYDANFRVSKDSEVETTSFVVVPDFDESTVSVTSEIEVPTFFMALAGLNDLPVSSTATAAIDGTRVEVAMMIDLTGSMGDWASGSSQPKVKDLEKASKSLVETLLPAGTDVNGKVRIAIAPFSEGVNPGSYLTAVSGVAKPDTKCVVERTGTAAASDAAPADAPVPLAPVKKMDGSFYCLSRTIQPLTDDRTTLISALTSLPTGGYTAGHIGSAWAQYLLSPKWASLFPADNRPSAYGSDVQKIAILMTDGLYNTYYDISTTKNYKTAVHNQASASASAATAICSAMKANGVVVYTIGFDLTGASGESAKKTLKACASTVDGELAFFDAANGAELLAAYGEIANQILNLRLSS</sequence>
<keyword evidence="1" id="KW-1133">Transmembrane helix</keyword>
<evidence type="ECO:0000313" key="3">
    <source>
        <dbReference type="EMBL" id="ODN72073.1"/>
    </source>
</evidence>
<dbReference type="InterPro" id="IPR028087">
    <property type="entry name" value="Tad_N"/>
</dbReference>
<organism evidence="3 4">
    <name type="scientific">Methylobrevis pamukkalensis</name>
    <dbReference type="NCBI Taxonomy" id="1439726"/>
    <lineage>
        <taxon>Bacteria</taxon>
        <taxon>Pseudomonadati</taxon>
        <taxon>Pseudomonadota</taxon>
        <taxon>Alphaproteobacteria</taxon>
        <taxon>Hyphomicrobiales</taxon>
        <taxon>Pleomorphomonadaceae</taxon>
        <taxon>Methylobrevis</taxon>
    </lineage>
</organism>
<dbReference type="Pfam" id="PF13400">
    <property type="entry name" value="Tad"/>
    <property type="match status" value="1"/>
</dbReference>
<dbReference type="EMBL" id="MCRJ01000008">
    <property type="protein sequence ID" value="ODN72073.1"/>
    <property type="molecule type" value="Genomic_DNA"/>
</dbReference>
<dbReference type="Gene3D" id="3.40.50.410">
    <property type="entry name" value="von Willebrand factor, type A domain"/>
    <property type="match status" value="1"/>
</dbReference>
<dbReference type="SUPFAM" id="SSF53300">
    <property type="entry name" value="vWA-like"/>
    <property type="match status" value="1"/>
</dbReference>
<dbReference type="AlphaFoldDB" id="A0A1E3H6X1"/>
<keyword evidence="1" id="KW-0812">Transmembrane</keyword>
<feature type="domain" description="VWFA" evidence="2">
    <location>
        <begin position="150"/>
        <end position="429"/>
    </location>
</feature>
<evidence type="ECO:0000259" key="2">
    <source>
        <dbReference type="PROSITE" id="PS50234"/>
    </source>
</evidence>
<keyword evidence="4" id="KW-1185">Reference proteome</keyword>
<evidence type="ECO:0000256" key="1">
    <source>
        <dbReference type="SAM" id="Phobius"/>
    </source>
</evidence>
<dbReference type="InterPro" id="IPR002035">
    <property type="entry name" value="VWF_A"/>
</dbReference>
<proteinExistence type="predicted"/>
<protein>
    <recommendedName>
        <fullName evidence="2">VWFA domain-containing protein</fullName>
    </recommendedName>
</protein>
<keyword evidence="1" id="KW-0472">Membrane</keyword>
<feature type="transmembrane region" description="Helical" evidence="1">
    <location>
        <begin position="21"/>
        <end position="40"/>
    </location>
</feature>
<name>A0A1E3H6X1_9HYPH</name>
<gene>
    <name evidence="3" type="ORF">A6302_00588</name>
</gene>